<evidence type="ECO:0000256" key="1">
    <source>
        <dbReference type="SAM" id="Phobius"/>
    </source>
</evidence>
<organism evidence="2 3">
    <name type="scientific">Micromonospora citrea</name>
    <dbReference type="NCBI Taxonomy" id="47855"/>
    <lineage>
        <taxon>Bacteria</taxon>
        <taxon>Bacillati</taxon>
        <taxon>Actinomycetota</taxon>
        <taxon>Actinomycetes</taxon>
        <taxon>Micromonosporales</taxon>
        <taxon>Micromonosporaceae</taxon>
        <taxon>Micromonospora</taxon>
    </lineage>
</organism>
<keyword evidence="1" id="KW-0812">Transmembrane</keyword>
<evidence type="ECO:0000313" key="3">
    <source>
        <dbReference type="Proteomes" id="UP000199001"/>
    </source>
</evidence>
<dbReference type="STRING" id="47855.GA0070606_0599"/>
<accession>A0A1C6TTG1</accession>
<keyword evidence="1" id="KW-0472">Membrane</keyword>
<protein>
    <submittedName>
        <fullName evidence="2">Uncharacterized protein</fullName>
    </submittedName>
</protein>
<feature type="transmembrane region" description="Helical" evidence="1">
    <location>
        <begin position="50"/>
        <end position="67"/>
    </location>
</feature>
<keyword evidence="1" id="KW-1133">Transmembrane helix</keyword>
<proteinExistence type="predicted"/>
<feature type="transmembrane region" description="Helical" evidence="1">
    <location>
        <begin position="160"/>
        <end position="186"/>
    </location>
</feature>
<dbReference type="AlphaFoldDB" id="A0A1C6TTG1"/>
<dbReference type="RefSeq" id="WP_091094938.1">
    <property type="nucleotide sequence ID" value="NZ_FMHZ01000002.1"/>
</dbReference>
<sequence>MSRVLGIELRRSAAIGAAVSLAVVGSLAMYFAEGIAFSTGWMQLAMTQRWYLALLWPLMLAAGAWQARREHRSNVGELFASTPRPVPQRVVPTLGAMAIAVVAGYLVMGLAGAAWIFGTAGYLPVEVFVVTAVGTLALIAASWLGLAVGRLLPSPVTAPAVGVAGLGLLLTVPFATRPLGWLALILSPMVEMNVPDDYATVPGRVSAAQSLWLAGLAVAAALLFASNGWRSRVAAVLPVVVGVALAVTVMPHENRLVTDAVDPVARELVCAEGEPQVCVSRVHEKRLPEVTAPAREALALLKKLPDAPTRVHEDTSAFPDTYPEFHADTVLLRVDADRKGHLANKPNVLTDVVTGAFAGPPACEDAPARADQLAAAHWLTGTRPTPPDPDLTGEPGYVSEDASVEEATEVWQRLRALPEDEATSRVAALRQAAVNCRPGDGVLR</sequence>
<dbReference type="EMBL" id="FMHZ01000002">
    <property type="protein sequence ID" value="SCL45092.1"/>
    <property type="molecule type" value="Genomic_DNA"/>
</dbReference>
<evidence type="ECO:0000313" key="2">
    <source>
        <dbReference type="EMBL" id="SCL45092.1"/>
    </source>
</evidence>
<gene>
    <name evidence="2" type="ORF">GA0070606_0599</name>
</gene>
<name>A0A1C6TTG1_9ACTN</name>
<feature type="transmembrane region" description="Helical" evidence="1">
    <location>
        <begin position="233"/>
        <end position="250"/>
    </location>
</feature>
<feature type="transmembrane region" description="Helical" evidence="1">
    <location>
        <begin position="206"/>
        <end position="226"/>
    </location>
</feature>
<feature type="transmembrane region" description="Helical" evidence="1">
    <location>
        <begin position="12"/>
        <end position="30"/>
    </location>
</feature>
<dbReference type="Proteomes" id="UP000199001">
    <property type="component" value="Unassembled WGS sequence"/>
</dbReference>
<dbReference type="OrthoDB" id="3402382at2"/>
<reference evidence="3" key="1">
    <citation type="submission" date="2016-06" db="EMBL/GenBank/DDBJ databases">
        <authorList>
            <person name="Varghese N."/>
            <person name="Submissions Spin"/>
        </authorList>
    </citation>
    <scope>NUCLEOTIDE SEQUENCE [LARGE SCALE GENOMIC DNA]</scope>
    <source>
        <strain evidence="3">DSM 43903</strain>
    </source>
</reference>
<feature type="transmembrane region" description="Helical" evidence="1">
    <location>
        <begin position="94"/>
        <end position="116"/>
    </location>
</feature>
<keyword evidence="3" id="KW-1185">Reference proteome</keyword>
<feature type="transmembrane region" description="Helical" evidence="1">
    <location>
        <begin position="128"/>
        <end position="148"/>
    </location>
</feature>